<keyword evidence="2" id="KW-0732">Signal</keyword>
<gene>
    <name evidence="3" type="ORF">Pcinc_021906</name>
</gene>
<evidence type="ECO:0000256" key="2">
    <source>
        <dbReference type="SAM" id="SignalP"/>
    </source>
</evidence>
<comment type="caution">
    <text evidence="3">The sequence shown here is derived from an EMBL/GenBank/DDBJ whole genome shotgun (WGS) entry which is preliminary data.</text>
</comment>
<organism evidence="3 4">
    <name type="scientific">Petrolisthes cinctipes</name>
    <name type="common">Flat porcelain crab</name>
    <dbReference type="NCBI Taxonomy" id="88211"/>
    <lineage>
        <taxon>Eukaryota</taxon>
        <taxon>Metazoa</taxon>
        <taxon>Ecdysozoa</taxon>
        <taxon>Arthropoda</taxon>
        <taxon>Crustacea</taxon>
        <taxon>Multicrustacea</taxon>
        <taxon>Malacostraca</taxon>
        <taxon>Eumalacostraca</taxon>
        <taxon>Eucarida</taxon>
        <taxon>Decapoda</taxon>
        <taxon>Pleocyemata</taxon>
        <taxon>Anomura</taxon>
        <taxon>Galatheoidea</taxon>
        <taxon>Porcellanidae</taxon>
        <taxon>Petrolisthes</taxon>
    </lineage>
</organism>
<evidence type="ECO:0000313" key="3">
    <source>
        <dbReference type="EMBL" id="KAK3873055.1"/>
    </source>
</evidence>
<feature type="compositionally biased region" description="Basic residues" evidence="1">
    <location>
        <begin position="301"/>
        <end position="335"/>
    </location>
</feature>
<feature type="region of interest" description="Disordered" evidence="1">
    <location>
        <begin position="1"/>
        <end position="21"/>
    </location>
</feature>
<proteinExistence type="predicted"/>
<evidence type="ECO:0000256" key="1">
    <source>
        <dbReference type="SAM" id="MobiDB-lite"/>
    </source>
</evidence>
<evidence type="ECO:0000313" key="4">
    <source>
        <dbReference type="Proteomes" id="UP001286313"/>
    </source>
</evidence>
<feature type="chain" id="PRO_5042236546" evidence="2">
    <location>
        <begin position="41"/>
        <end position="355"/>
    </location>
</feature>
<dbReference type="AlphaFoldDB" id="A0AAE1KJ56"/>
<feature type="region of interest" description="Disordered" evidence="1">
    <location>
        <begin position="301"/>
        <end position="355"/>
    </location>
</feature>
<feature type="region of interest" description="Disordered" evidence="1">
    <location>
        <begin position="159"/>
        <end position="210"/>
    </location>
</feature>
<feature type="region of interest" description="Disordered" evidence="1">
    <location>
        <begin position="63"/>
        <end position="87"/>
    </location>
</feature>
<dbReference type="Proteomes" id="UP001286313">
    <property type="component" value="Unassembled WGS sequence"/>
</dbReference>
<reference evidence="3" key="1">
    <citation type="submission" date="2023-10" db="EMBL/GenBank/DDBJ databases">
        <title>Genome assemblies of two species of porcelain crab, Petrolisthes cinctipes and Petrolisthes manimaculis (Anomura: Porcellanidae).</title>
        <authorList>
            <person name="Angst P."/>
        </authorList>
    </citation>
    <scope>NUCLEOTIDE SEQUENCE</scope>
    <source>
        <strain evidence="3">PB745_01</strain>
        <tissue evidence="3">Gill</tissue>
    </source>
</reference>
<protein>
    <submittedName>
        <fullName evidence="3">Uncharacterized protein</fullName>
    </submittedName>
</protein>
<feature type="compositionally biased region" description="Polar residues" evidence="1">
    <location>
        <begin position="159"/>
        <end position="193"/>
    </location>
</feature>
<feature type="signal peptide" evidence="2">
    <location>
        <begin position="1"/>
        <end position="40"/>
    </location>
</feature>
<accession>A0AAE1KJ56</accession>
<sequence>MHTWPRRVPPPTTSTTSTSTITMGPQKTLLLLILIRVATGAPVEGETPHPTPSPSDLAALRKLSTWSQQQQQQQHHTPPPPPPTVSPRAVKRLKAMVLPDNFTIHKHCLAAIVRELCFGIFNNPRPAELEARRGNNNFTCMGQGCSLQQLNRYCNQTPDFLNQDPTQSQPMATNAPHSHSTQQPLHGTLQSPNRRGLPPIQGLGWSSQRCLSRRRSTAPFQNREMISLTSAGIRTTLTRQGYKRLEGRVVASFPASWVTVVLYFTRVAAFRLLLSEYMSHTNRRSVARLLLERAYESLIKQRKHPFPKQPTKGRGRRLRRKRRLYNRAQGVRRKPSPINHSLEYSGPSDLLHHHP</sequence>
<keyword evidence="4" id="KW-1185">Reference proteome</keyword>
<name>A0AAE1KJ56_PETCI</name>
<dbReference type="EMBL" id="JAWQEG010002269">
    <property type="protein sequence ID" value="KAK3873055.1"/>
    <property type="molecule type" value="Genomic_DNA"/>
</dbReference>